<evidence type="ECO:0000313" key="7">
    <source>
        <dbReference type="EMBL" id="SCB75845.1"/>
    </source>
</evidence>
<evidence type="ECO:0000313" key="8">
    <source>
        <dbReference type="Proteomes" id="UP000199698"/>
    </source>
</evidence>
<dbReference type="Gene3D" id="3.40.50.300">
    <property type="entry name" value="P-loop containing nucleotide triphosphate hydrolases"/>
    <property type="match status" value="1"/>
</dbReference>
<keyword evidence="4 7" id="KW-0067">ATP-binding</keyword>
<dbReference type="STRING" id="1798183.GA0061080_100269"/>
<dbReference type="InterPro" id="IPR003439">
    <property type="entry name" value="ABC_transporter-like_ATP-bd"/>
</dbReference>
<dbReference type="PANTHER" id="PTHR42734:SF5">
    <property type="entry name" value="IRON TRANSPORT SYSTEM ATP-BINDING PROTEIN HI_0361-RELATED"/>
    <property type="match status" value="1"/>
</dbReference>
<dbReference type="PANTHER" id="PTHR42734">
    <property type="entry name" value="METAL TRANSPORT SYSTEM ATP-BINDING PROTEIN TM_0124-RELATED"/>
    <property type="match status" value="1"/>
</dbReference>
<dbReference type="AlphaFoldDB" id="A0A1C3Z0I2"/>
<keyword evidence="8" id="KW-1185">Reference proteome</keyword>
<feature type="region of interest" description="Disordered" evidence="5">
    <location>
        <begin position="274"/>
        <end position="298"/>
    </location>
</feature>
<evidence type="ECO:0000259" key="6">
    <source>
        <dbReference type="PROSITE" id="PS50893"/>
    </source>
</evidence>
<evidence type="ECO:0000256" key="1">
    <source>
        <dbReference type="ARBA" id="ARBA00005417"/>
    </source>
</evidence>
<dbReference type="GO" id="GO:0005524">
    <property type="term" value="F:ATP binding"/>
    <property type="evidence" value="ECO:0007669"/>
    <property type="project" value="UniProtKB-KW"/>
</dbReference>
<dbReference type="PROSITE" id="PS00211">
    <property type="entry name" value="ABC_TRANSPORTER_1"/>
    <property type="match status" value="1"/>
</dbReference>
<keyword evidence="2" id="KW-0813">Transport</keyword>
<proteinExistence type="inferred from homology"/>
<dbReference type="FunFam" id="3.40.50.300:FF:000134">
    <property type="entry name" value="Iron-enterobactin ABC transporter ATP-binding protein"/>
    <property type="match status" value="1"/>
</dbReference>
<reference evidence="8" key="1">
    <citation type="submission" date="2016-08" db="EMBL/GenBank/DDBJ databases">
        <authorList>
            <person name="Varghese N."/>
            <person name="Submissions Spin"/>
        </authorList>
    </citation>
    <scope>NUCLEOTIDE SEQUENCE [LARGE SCALE GENOMIC DNA]</scope>
    <source>
        <strain evidence="8">R-53144</strain>
    </source>
</reference>
<dbReference type="SUPFAM" id="SSF52540">
    <property type="entry name" value="P-loop containing nucleoside triphosphate hydrolases"/>
    <property type="match status" value="1"/>
</dbReference>
<keyword evidence="3" id="KW-0547">Nucleotide-binding</keyword>
<evidence type="ECO:0000256" key="2">
    <source>
        <dbReference type="ARBA" id="ARBA00022448"/>
    </source>
</evidence>
<accession>A0A1C3Z0I2</accession>
<dbReference type="PROSITE" id="PS50893">
    <property type="entry name" value="ABC_TRANSPORTER_2"/>
    <property type="match status" value="1"/>
</dbReference>
<name>A0A1C3Z0I2_9GAMM</name>
<dbReference type="InterPro" id="IPR027417">
    <property type="entry name" value="P-loop_NTPase"/>
</dbReference>
<dbReference type="CDD" id="cd03235">
    <property type="entry name" value="ABC_Metallic_Cations"/>
    <property type="match status" value="1"/>
</dbReference>
<evidence type="ECO:0000256" key="5">
    <source>
        <dbReference type="SAM" id="MobiDB-lite"/>
    </source>
</evidence>
<dbReference type="InterPro" id="IPR003593">
    <property type="entry name" value="AAA+_ATPase"/>
</dbReference>
<protein>
    <submittedName>
        <fullName evidence="7">Manganese/iron transport system ATP-binding protein</fullName>
    </submittedName>
</protein>
<dbReference type="NCBIfam" id="NF011630">
    <property type="entry name" value="PRK15056.1"/>
    <property type="match status" value="1"/>
</dbReference>
<sequence>MTQICLNVDDITVTYNNGHTAIHDASFHLSGGTICALVGVNGSGKSTLFKSIMGMVKPTRGRVTFNDMSVNQALKQNIIAYVPQTEDVDWDFPVLVSDVVMMGRYGHMSFLRIASKEDKKQVDIALERVNMLDFKHRQIGELSGGQKKRVFLARALAQQGKVLLLDEPFTGVDVKTENAIIDLLKNLRAEDHLILVSTHNLGSVPEFCDQVVLINQTVLAFGPTQTTFTPQNLMTTFGGALRYLSLSGDKLHEDEDPRKVSILTDDERAAIFYGEGKHDSPHQDLLVNHVENEQKRPK</sequence>
<dbReference type="GO" id="GO:0016887">
    <property type="term" value="F:ATP hydrolysis activity"/>
    <property type="evidence" value="ECO:0007669"/>
    <property type="project" value="InterPro"/>
</dbReference>
<feature type="domain" description="ABC transporter" evidence="6">
    <location>
        <begin position="6"/>
        <end position="241"/>
    </location>
</feature>
<dbReference type="SMART" id="SM00382">
    <property type="entry name" value="AAA"/>
    <property type="match status" value="1"/>
</dbReference>
<dbReference type="Pfam" id="PF00005">
    <property type="entry name" value="ABC_tran"/>
    <property type="match status" value="1"/>
</dbReference>
<dbReference type="EMBL" id="FMBA01000002">
    <property type="protein sequence ID" value="SCB75845.1"/>
    <property type="molecule type" value="Genomic_DNA"/>
</dbReference>
<dbReference type="RefSeq" id="WP_091119460.1">
    <property type="nucleotide sequence ID" value="NZ_FMBA01000002.1"/>
</dbReference>
<dbReference type="InterPro" id="IPR017871">
    <property type="entry name" value="ABC_transporter-like_CS"/>
</dbReference>
<evidence type="ECO:0000256" key="3">
    <source>
        <dbReference type="ARBA" id="ARBA00022741"/>
    </source>
</evidence>
<organism evidence="7 8">
    <name type="scientific">Gilliamella intestini</name>
    <dbReference type="NCBI Taxonomy" id="1798183"/>
    <lineage>
        <taxon>Bacteria</taxon>
        <taxon>Pseudomonadati</taxon>
        <taxon>Pseudomonadota</taxon>
        <taxon>Gammaproteobacteria</taxon>
        <taxon>Orbales</taxon>
        <taxon>Orbaceae</taxon>
        <taxon>Gilliamella</taxon>
    </lineage>
</organism>
<gene>
    <name evidence="7" type="ORF">GA0061080_100269</name>
</gene>
<dbReference type="InterPro" id="IPR050153">
    <property type="entry name" value="Metal_Ion_Import_ABC"/>
</dbReference>
<evidence type="ECO:0000256" key="4">
    <source>
        <dbReference type="ARBA" id="ARBA00022840"/>
    </source>
</evidence>
<dbReference type="Proteomes" id="UP000199698">
    <property type="component" value="Unassembled WGS sequence"/>
</dbReference>
<dbReference type="OrthoDB" id="9806726at2"/>
<comment type="similarity">
    <text evidence="1">Belongs to the ABC transporter superfamily.</text>
</comment>